<evidence type="ECO:0000313" key="1">
    <source>
        <dbReference type="EMBL" id="KAF2290700.1"/>
    </source>
</evidence>
<reference evidence="1 2" key="1">
    <citation type="journal article" date="2020" name="Mol. Plant">
        <title>The Chromosome-Based Rubber Tree Genome Provides New Insights into Spurge Genome Evolution and Rubber Biosynthesis.</title>
        <authorList>
            <person name="Liu J."/>
            <person name="Shi C."/>
            <person name="Shi C.C."/>
            <person name="Li W."/>
            <person name="Zhang Q.J."/>
            <person name="Zhang Y."/>
            <person name="Li K."/>
            <person name="Lu H.F."/>
            <person name="Shi C."/>
            <person name="Zhu S.T."/>
            <person name="Xiao Z.Y."/>
            <person name="Nan H."/>
            <person name="Yue Y."/>
            <person name="Zhu X.G."/>
            <person name="Wu Y."/>
            <person name="Hong X.N."/>
            <person name="Fan G.Y."/>
            <person name="Tong Y."/>
            <person name="Zhang D."/>
            <person name="Mao C.L."/>
            <person name="Liu Y.L."/>
            <person name="Hao S.J."/>
            <person name="Liu W.Q."/>
            <person name="Lv M.Q."/>
            <person name="Zhang H.B."/>
            <person name="Liu Y."/>
            <person name="Hu-Tang G.R."/>
            <person name="Wang J.P."/>
            <person name="Wang J.H."/>
            <person name="Sun Y.H."/>
            <person name="Ni S.B."/>
            <person name="Chen W.B."/>
            <person name="Zhang X.C."/>
            <person name="Jiao Y.N."/>
            <person name="Eichler E.E."/>
            <person name="Li G.H."/>
            <person name="Liu X."/>
            <person name="Gao L.Z."/>
        </authorList>
    </citation>
    <scope>NUCLEOTIDE SEQUENCE [LARGE SCALE GENOMIC DNA]</scope>
    <source>
        <strain evidence="2">cv. GT1</strain>
        <tissue evidence="1">Leaf</tissue>
    </source>
</reference>
<comment type="caution">
    <text evidence="1">The sequence shown here is derived from an EMBL/GenBank/DDBJ whole genome shotgun (WGS) entry which is preliminary data.</text>
</comment>
<dbReference type="AlphaFoldDB" id="A0A6A6KNZ1"/>
<organism evidence="1 2">
    <name type="scientific">Hevea brasiliensis</name>
    <name type="common">Para rubber tree</name>
    <name type="synonym">Siphonia brasiliensis</name>
    <dbReference type="NCBI Taxonomy" id="3981"/>
    <lineage>
        <taxon>Eukaryota</taxon>
        <taxon>Viridiplantae</taxon>
        <taxon>Streptophyta</taxon>
        <taxon>Embryophyta</taxon>
        <taxon>Tracheophyta</taxon>
        <taxon>Spermatophyta</taxon>
        <taxon>Magnoliopsida</taxon>
        <taxon>eudicotyledons</taxon>
        <taxon>Gunneridae</taxon>
        <taxon>Pentapetalae</taxon>
        <taxon>rosids</taxon>
        <taxon>fabids</taxon>
        <taxon>Malpighiales</taxon>
        <taxon>Euphorbiaceae</taxon>
        <taxon>Crotonoideae</taxon>
        <taxon>Micrandreae</taxon>
        <taxon>Hevea</taxon>
    </lineage>
</organism>
<proteinExistence type="predicted"/>
<protein>
    <submittedName>
        <fullName evidence="1">Uncharacterized protein</fullName>
    </submittedName>
</protein>
<dbReference type="Proteomes" id="UP000467840">
    <property type="component" value="Chromosome 2"/>
</dbReference>
<keyword evidence="2" id="KW-1185">Reference proteome</keyword>
<gene>
    <name evidence="1" type="ORF">GH714_015065</name>
</gene>
<accession>A0A6A6KNZ1</accession>
<name>A0A6A6KNZ1_HEVBR</name>
<dbReference type="EMBL" id="JAAGAX010000015">
    <property type="protein sequence ID" value="KAF2290700.1"/>
    <property type="molecule type" value="Genomic_DNA"/>
</dbReference>
<evidence type="ECO:0000313" key="2">
    <source>
        <dbReference type="Proteomes" id="UP000467840"/>
    </source>
</evidence>
<sequence>MGLIEIARGCCRLAKFEVEGCKKITMRGMRTMACLLHKTLVEEEGGTQEDDYAASHGFNLDETLSENAELEHSRCSKRIKYSAEMLYMQSNGDGFWSKSWDKLRYLSLWIGVGELLTPLPMAGLDDCPNLEEIKIRIEGDCRGRHRLSSVHLDRAALPNIPGCQDAVGLQRHNRLCINCPIWTNGFELVGEVFLEWDREFEPQ</sequence>